<comment type="caution">
    <text evidence="3">The sequence shown here is derived from an EMBL/GenBank/DDBJ whole genome shotgun (WGS) entry which is preliminary data.</text>
</comment>
<feature type="transmembrane region" description="Helical" evidence="2">
    <location>
        <begin position="196"/>
        <end position="219"/>
    </location>
</feature>
<name>A0A8H6XRZ8_9AGAR</name>
<feature type="transmembrane region" description="Helical" evidence="2">
    <location>
        <begin position="271"/>
        <end position="289"/>
    </location>
</feature>
<reference evidence="3" key="1">
    <citation type="submission" date="2020-05" db="EMBL/GenBank/DDBJ databases">
        <title>Mycena genomes resolve the evolution of fungal bioluminescence.</title>
        <authorList>
            <person name="Tsai I.J."/>
        </authorList>
    </citation>
    <scope>NUCLEOTIDE SEQUENCE</scope>
    <source>
        <strain evidence="3">CCC161011</strain>
    </source>
</reference>
<evidence type="ECO:0000256" key="2">
    <source>
        <dbReference type="SAM" id="Phobius"/>
    </source>
</evidence>
<evidence type="ECO:0000256" key="1">
    <source>
        <dbReference type="SAM" id="MobiDB-lite"/>
    </source>
</evidence>
<dbReference type="Proteomes" id="UP000620124">
    <property type="component" value="Unassembled WGS sequence"/>
</dbReference>
<feature type="transmembrane region" description="Helical" evidence="2">
    <location>
        <begin position="240"/>
        <end position="259"/>
    </location>
</feature>
<dbReference type="AlphaFoldDB" id="A0A8H6XRZ8"/>
<evidence type="ECO:0000313" key="3">
    <source>
        <dbReference type="EMBL" id="KAF7346968.1"/>
    </source>
</evidence>
<sequence>MPFLNFVRDAADATAPSGPAPTPNIAQIVLPPGMTLAQFENLQGHAVSIAICVAVAFALVGWDYVVLLRDEIRIYTTGNKQLWKQPATWAFIVLRYSAFLATLPALFFTSLQSQHCQVAVILSQVGVVLVVGCSGIIFCNRVVAIYSNSKVIIGALALLWSGMMACWIAVAIHYNASVGPPTPFGSNCQMQPIVSWAPISYASSVGFDVIVLLLTVAKLKANTGNFGRSEISKQIYRDNLIYFLVTAATNITVLTIQGLDDSFALVKPTAVPFSTVITVTMAQRVYLNLKLFHQRQQRTEAGLPPSMPSQQSASVMSTGGYPPKPIAGQSRPWDTGYDSRTNSTDLSMKTMSPTIYVHREKIAQ</sequence>
<feature type="region of interest" description="Disordered" evidence="1">
    <location>
        <begin position="298"/>
        <end position="335"/>
    </location>
</feature>
<protein>
    <submittedName>
        <fullName evidence="3">Uncharacterized protein</fullName>
    </submittedName>
</protein>
<keyword evidence="2" id="KW-0812">Transmembrane</keyword>
<keyword evidence="4" id="KW-1185">Reference proteome</keyword>
<organism evidence="3 4">
    <name type="scientific">Mycena venus</name>
    <dbReference type="NCBI Taxonomy" id="2733690"/>
    <lineage>
        <taxon>Eukaryota</taxon>
        <taxon>Fungi</taxon>
        <taxon>Dikarya</taxon>
        <taxon>Basidiomycota</taxon>
        <taxon>Agaricomycotina</taxon>
        <taxon>Agaricomycetes</taxon>
        <taxon>Agaricomycetidae</taxon>
        <taxon>Agaricales</taxon>
        <taxon>Marasmiineae</taxon>
        <taxon>Mycenaceae</taxon>
        <taxon>Mycena</taxon>
    </lineage>
</organism>
<feature type="compositionally biased region" description="Polar residues" evidence="1">
    <location>
        <begin position="308"/>
        <end position="317"/>
    </location>
</feature>
<keyword evidence="2" id="KW-0472">Membrane</keyword>
<evidence type="ECO:0000313" key="4">
    <source>
        <dbReference type="Proteomes" id="UP000620124"/>
    </source>
</evidence>
<dbReference type="EMBL" id="JACAZI010000012">
    <property type="protein sequence ID" value="KAF7346968.1"/>
    <property type="molecule type" value="Genomic_DNA"/>
</dbReference>
<feature type="transmembrane region" description="Helical" evidence="2">
    <location>
        <begin position="151"/>
        <end position="176"/>
    </location>
</feature>
<gene>
    <name evidence="3" type="ORF">MVEN_01449600</name>
</gene>
<feature type="transmembrane region" description="Helical" evidence="2">
    <location>
        <begin position="117"/>
        <end position="139"/>
    </location>
</feature>
<feature type="transmembrane region" description="Helical" evidence="2">
    <location>
        <begin position="46"/>
        <end position="68"/>
    </location>
</feature>
<keyword evidence="2" id="KW-1133">Transmembrane helix</keyword>
<proteinExistence type="predicted"/>
<accession>A0A8H6XRZ8</accession>
<feature type="transmembrane region" description="Helical" evidence="2">
    <location>
        <begin position="89"/>
        <end position="111"/>
    </location>
</feature>
<dbReference type="OrthoDB" id="3235847at2759"/>